<gene>
    <name evidence="2" type="ORF">PoB_002595500</name>
</gene>
<comment type="caution">
    <text evidence="2">The sequence shown here is derived from an EMBL/GenBank/DDBJ whole genome shotgun (WGS) entry which is preliminary data.</text>
</comment>
<accession>A0AAV3ZW98</accession>
<sequence length="219" mass="24640">MVVSGLIKAPSRVKNAPRQELRASSMFSAGRPVLSRQTCRRDLRLSGPRQARTPKASSSSHQKSPCISNCGFASHCAITFPRRFSAYVKREENQELHSTRDFHLNNNQFYHMTVFERTSGKPRARCLQGHPIYNGIYERFQDRPQRYDLRLAGHSSGQGAGDELEPAIEISCRSQGGVIIHRRPEDKLHLPGIGPLGQLTTAHTTCSEAMLYPRCPVYH</sequence>
<dbReference type="EMBL" id="BLXT01003003">
    <property type="protein sequence ID" value="GFN99449.1"/>
    <property type="molecule type" value="Genomic_DNA"/>
</dbReference>
<evidence type="ECO:0000313" key="2">
    <source>
        <dbReference type="EMBL" id="GFN99449.1"/>
    </source>
</evidence>
<feature type="region of interest" description="Disordered" evidence="1">
    <location>
        <begin position="22"/>
        <end position="65"/>
    </location>
</feature>
<protein>
    <submittedName>
        <fullName evidence="2">Uncharacterized protein</fullName>
    </submittedName>
</protein>
<reference evidence="2 3" key="1">
    <citation type="journal article" date="2021" name="Elife">
        <title>Chloroplast acquisition without the gene transfer in kleptoplastic sea slugs, Plakobranchus ocellatus.</title>
        <authorList>
            <person name="Maeda T."/>
            <person name="Takahashi S."/>
            <person name="Yoshida T."/>
            <person name="Shimamura S."/>
            <person name="Takaki Y."/>
            <person name="Nagai Y."/>
            <person name="Toyoda A."/>
            <person name="Suzuki Y."/>
            <person name="Arimoto A."/>
            <person name="Ishii H."/>
            <person name="Satoh N."/>
            <person name="Nishiyama T."/>
            <person name="Hasebe M."/>
            <person name="Maruyama T."/>
            <person name="Minagawa J."/>
            <person name="Obokata J."/>
            <person name="Shigenobu S."/>
        </authorList>
    </citation>
    <scope>NUCLEOTIDE SEQUENCE [LARGE SCALE GENOMIC DNA]</scope>
</reference>
<evidence type="ECO:0000313" key="3">
    <source>
        <dbReference type="Proteomes" id="UP000735302"/>
    </source>
</evidence>
<organism evidence="2 3">
    <name type="scientific">Plakobranchus ocellatus</name>
    <dbReference type="NCBI Taxonomy" id="259542"/>
    <lineage>
        <taxon>Eukaryota</taxon>
        <taxon>Metazoa</taxon>
        <taxon>Spiralia</taxon>
        <taxon>Lophotrochozoa</taxon>
        <taxon>Mollusca</taxon>
        <taxon>Gastropoda</taxon>
        <taxon>Heterobranchia</taxon>
        <taxon>Euthyneura</taxon>
        <taxon>Panpulmonata</taxon>
        <taxon>Sacoglossa</taxon>
        <taxon>Placobranchoidea</taxon>
        <taxon>Plakobranchidae</taxon>
        <taxon>Plakobranchus</taxon>
    </lineage>
</organism>
<dbReference type="AlphaFoldDB" id="A0AAV3ZW98"/>
<proteinExistence type="predicted"/>
<keyword evidence="3" id="KW-1185">Reference proteome</keyword>
<dbReference type="Proteomes" id="UP000735302">
    <property type="component" value="Unassembled WGS sequence"/>
</dbReference>
<feature type="compositionally biased region" description="Polar residues" evidence="1">
    <location>
        <begin position="55"/>
        <end position="65"/>
    </location>
</feature>
<evidence type="ECO:0000256" key="1">
    <source>
        <dbReference type="SAM" id="MobiDB-lite"/>
    </source>
</evidence>
<name>A0AAV3ZW98_9GAST</name>